<keyword evidence="1" id="KW-0472">Membrane</keyword>
<keyword evidence="3" id="KW-1185">Reference proteome</keyword>
<dbReference type="AlphaFoldDB" id="A0A7G1Q8J8"/>
<accession>A0A7G1Q8J8</accession>
<proteinExistence type="predicted"/>
<protein>
    <submittedName>
        <fullName evidence="2">Uncharacterized protein</fullName>
    </submittedName>
</protein>
<evidence type="ECO:0000313" key="3">
    <source>
        <dbReference type="Proteomes" id="UP000516072"/>
    </source>
</evidence>
<gene>
    <name evidence="2" type="ORF">NSCAC_0474</name>
</gene>
<keyword evidence="1" id="KW-0812">Transmembrane</keyword>
<keyword evidence="1" id="KW-1133">Transmembrane helix</keyword>
<evidence type="ECO:0000313" key="2">
    <source>
        <dbReference type="EMBL" id="CAB1275051.1"/>
    </source>
</evidence>
<organism evidence="2 3">
    <name type="scientific">Candidatus Nitrosacidococcus tergens</name>
    <dbReference type="NCBI Taxonomy" id="553981"/>
    <lineage>
        <taxon>Bacteria</taxon>
        <taxon>Pseudomonadati</taxon>
        <taxon>Pseudomonadota</taxon>
        <taxon>Gammaproteobacteria</taxon>
        <taxon>Chromatiales</taxon>
        <taxon>Chromatiaceae</taxon>
        <taxon>Candidatus Nitrosacidococcus</taxon>
    </lineage>
</organism>
<name>A0A7G1Q8J8_9GAMM</name>
<feature type="transmembrane region" description="Helical" evidence="1">
    <location>
        <begin position="29"/>
        <end position="51"/>
    </location>
</feature>
<dbReference type="Proteomes" id="UP000516072">
    <property type="component" value="Chromosome"/>
</dbReference>
<reference evidence="2 3" key="1">
    <citation type="submission" date="2020-03" db="EMBL/GenBank/DDBJ databases">
        <authorList>
            <person name="Picone N."/>
        </authorList>
    </citation>
    <scope>NUCLEOTIDE SEQUENCE [LARGE SCALE GENOMIC DNA]</scope>
    <source>
        <strain evidence="2">NSCAC1</strain>
    </source>
</reference>
<dbReference type="EMBL" id="LR778175">
    <property type="protein sequence ID" value="CAB1275051.1"/>
    <property type="molecule type" value="Genomic_DNA"/>
</dbReference>
<evidence type="ECO:0000256" key="1">
    <source>
        <dbReference type="SAM" id="Phobius"/>
    </source>
</evidence>
<dbReference type="KEGG" id="ntg:NSCAC_0474"/>
<sequence>MSAENAIAALCSLVVPGLGQLLQARLLIAIIMFLLSGILLFFMLSWIIHIWSAIDAAMFKP</sequence>
<dbReference type="RefSeq" id="WP_197744829.1">
    <property type="nucleotide sequence ID" value="NZ_LR778175.1"/>
</dbReference>